<gene>
    <name evidence="2" type="ORF">SEVIR_1G174500v2</name>
</gene>
<evidence type="ECO:0000256" key="1">
    <source>
        <dbReference type="SAM" id="MobiDB-lite"/>
    </source>
</evidence>
<keyword evidence="3" id="KW-1185">Reference proteome</keyword>
<feature type="compositionally biased region" description="Low complexity" evidence="1">
    <location>
        <begin position="440"/>
        <end position="452"/>
    </location>
</feature>
<name>A0A4U6WE80_SETVI</name>
<organism evidence="2 3">
    <name type="scientific">Setaria viridis</name>
    <name type="common">Green bristlegrass</name>
    <name type="synonym">Setaria italica subsp. viridis</name>
    <dbReference type="NCBI Taxonomy" id="4556"/>
    <lineage>
        <taxon>Eukaryota</taxon>
        <taxon>Viridiplantae</taxon>
        <taxon>Streptophyta</taxon>
        <taxon>Embryophyta</taxon>
        <taxon>Tracheophyta</taxon>
        <taxon>Spermatophyta</taxon>
        <taxon>Magnoliopsida</taxon>
        <taxon>Liliopsida</taxon>
        <taxon>Poales</taxon>
        <taxon>Poaceae</taxon>
        <taxon>PACMAD clade</taxon>
        <taxon>Panicoideae</taxon>
        <taxon>Panicodae</taxon>
        <taxon>Paniceae</taxon>
        <taxon>Cenchrinae</taxon>
        <taxon>Setaria</taxon>
    </lineage>
</organism>
<feature type="region of interest" description="Disordered" evidence="1">
    <location>
        <begin position="426"/>
        <end position="463"/>
    </location>
</feature>
<dbReference type="AlphaFoldDB" id="A0A4U6WE80"/>
<dbReference type="EMBL" id="CM016552">
    <property type="protein sequence ID" value="TKW39369.1"/>
    <property type="molecule type" value="Genomic_DNA"/>
</dbReference>
<protein>
    <submittedName>
        <fullName evidence="2">Uncharacterized protein</fullName>
    </submittedName>
</protein>
<evidence type="ECO:0000313" key="3">
    <source>
        <dbReference type="Proteomes" id="UP000298652"/>
    </source>
</evidence>
<dbReference type="PANTHER" id="PTHR33018:SF19">
    <property type="entry name" value="OS12G0558775 PROTEIN"/>
    <property type="match status" value="1"/>
</dbReference>
<dbReference type="Gramene" id="TKW39369">
    <property type="protein sequence ID" value="TKW39369"/>
    <property type="gene ID" value="SEVIR_1G174500v2"/>
</dbReference>
<proteinExistence type="predicted"/>
<accession>A0A4U6WE80</accession>
<sequence>MWQDALDPHPLPPREGRSMVDFDPDYSPNPSKWRVDVVSPAGEPIEPLMVRSKFRNAVGAIIRTKEILHPLISDWLLVPKGRKEAMWKLLKQTFILPRSEELRKRIKHYARKQLGESFRWWRGELNDKYVKKDLTPFNEYGSITPAQWDEFRNRELALSNIHKVHLGPGGYRWKIDKWQQDREAVIAAGQPNTFEGLDGRGWQWFAARKPTIADGKPTFSTSETNQRKGKFIPNRDKYVLSSALGTKEHGGRVRGVSSKLTIKDGFERDRASYKSHSRYKDDLREAVEKALESRFKDFLLETLVEQQQSGEANIQMPMVMMAHPLLGQENTPIYALRSVGSMIAQLYPINSICIGTPCSLHIPVGRASKTKEVAKDLAIPIGDIPTTEGIHCLGQSVGNTILWHKQDIILSSVLSKHALVNSTLLGPAPPDAASKEQRVATPPASPAAASKSVDWPEDHPPPA</sequence>
<dbReference type="PANTHER" id="PTHR33018">
    <property type="entry name" value="OS10G0338966 PROTEIN-RELATED"/>
    <property type="match status" value="1"/>
</dbReference>
<feature type="compositionally biased region" description="Basic and acidic residues" evidence="1">
    <location>
        <begin position="454"/>
        <end position="463"/>
    </location>
</feature>
<feature type="region of interest" description="Disordered" evidence="1">
    <location>
        <begin position="1"/>
        <end position="25"/>
    </location>
</feature>
<reference evidence="2" key="1">
    <citation type="submission" date="2019-03" db="EMBL/GenBank/DDBJ databases">
        <title>WGS assembly of Setaria viridis.</title>
        <authorList>
            <person name="Huang P."/>
            <person name="Jenkins J."/>
            <person name="Grimwood J."/>
            <person name="Barry K."/>
            <person name="Healey A."/>
            <person name="Mamidi S."/>
            <person name="Sreedasyam A."/>
            <person name="Shu S."/>
            <person name="Feldman M."/>
            <person name="Wu J."/>
            <person name="Yu Y."/>
            <person name="Chen C."/>
            <person name="Johnson J."/>
            <person name="Rokhsar D."/>
            <person name="Baxter I."/>
            <person name="Schmutz J."/>
            <person name="Brutnell T."/>
            <person name="Kellogg E."/>
        </authorList>
    </citation>
    <scope>NUCLEOTIDE SEQUENCE [LARGE SCALE GENOMIC DNA]</scope>
</reference>
<evidence type="ECO:0000313" key="2">
    <source>
        <dbReference type="EMBL" id="TKW39369.1"/>
    </source>
</evidence>
<dbReference type="Proteomes" id="UP000298652">
    <property type="component" value="Chromosome 1"/>
</dbReference>